<dbReference type="RefSeq" id="XP_022459133.1">
    <property type="nucleotide sequence ID" value="XM_022603426.1"/>
</dbReference>
<comment type="subcellular location">
    <subcellularLocation>
        <location evidence="1">Nucleus</location>
    </subcellularLocation>
</comment>
<dbReference type="PANTHER" id="PTHR37534">
    <property type="entry name" value="TRANSCRIPTIONAL ACTIVATOR PROTEIN UGA3"/>
    <property type="match status" value="1"/>
</dbReference>
<evidence type="ECO:0000259" key="3">
    <source>
        <dbReference type="PROSITE" id="PS50048"/>
    </source>
</evidence>
<gene>
    <name evidence="4" type="ORF">KUCA_T00003114001</name>
</gene>
<sequence length="572" mass="65470">MTKADMLATRGTKKFTGCWTCRKRGIRCDEKKPFCKKCVIHGVKCEGYMVKLCWTDNYGTSLERRSRKNRCLVLYEWKENQLLDDVQIGNLLNRIDTASVHLYPESLDYQNEFGYGPFNVFTASCNAEMGDRLKGQIYDSTSSDSDAFSIGPPSRIRERLEQTSFMGVNRDLEIEIFLLDFWDCYFSKTLTPVDETEVNPYNLLLKEALDKPHPADIQRAILHTVCAICSSFLSTCADNDFIAPEYQNTSFHEYRMFHKIRALSFVSDKYSWREACTTEELIFLVGSIYFLLASDGFKSSDEWQIHLNGAVSALKTISDSDGGNLISGRGDPADLSSALLFFAQMTRLAYLQSTLYLLSDDVCNKYLTVQDLEFMSFPEENYSKSLLYRNAGITPGMMRCLTNIVKYIQVADSPEAQENAARDIEQELVECKPLPFNATIDSINPLIVYHQSVIFHTAIALLFLREVKKEDPRNLQDLVDSGIDHIEIYEEISKDFTSLSLFWPCFIIFCEATSPESQSRVKEWLELAELYCVDTMKRGSRVINTVWDRRKGGNQVSWLSVIREIDSTLWLA</sequence>
<protein>
    <recommendedName>
        <fullName evidence="3">Zn(2)-C6 fungal-type domain-containing protein</fullName>
    </recommendedName>
</protein>
<dbReference type="PANTHER" id="PTHR37534:SF38">
    <property type="entry name" value="ZN(2)-C6 FUNGAL-TYPE DOMAIN-CONTAINING PROTEIN"/>
    <property type="match status" value="1"/>
</dbReference>
<dbReference type="GO" id="GO:0000981">
    <property type="term" value="F:DNA-binding transcription factor activity, RNA polymerase II-specific"/>
    <property type="evidence" value="ECO:0007669"/>
    <property type="project" value="InterPro"/>
</dbReference>
<dbReference type="PROSITE" id="PS50048">
    <property type="entry name" value="ZN2_CY6_FUNGAL_2"/>
    <property type="match status" value="1"/>
</dbReference>
<dbReference type="OrthoDB" id="4096904at2759"/>
<name>W6MPQ2_9ASCO</name>
<evidence type="ECO:0000256" key="2">
    <source>
        <dbReference type="ARBA" id="ARBA00023242"/>
    </source>
</evidence>
<dbReference type="EMBL" id="HG793127">
    <property type="protein sequence ID" value="CDK27137.1"/>
    <property type="molecule type" value="Genomic_DNA"/>
</dbReference>
<dbReference type="Pfam" id="PF00172">
    <property type="entry name" value="Zn_clus"/>
    <property type="match status" value="1"/>
</dbReference>
<dbReference type="Gene3D" id="4.10.240.10">
    <property type="entry name" value="Zn(2)-C6 fungal-type DNA-binding domain"/>
    <property type="match status" value="1"/>
</dbReference>
<accession>W6MPQ2</accession>
<dbReference type="SUPFAM" id="SSF57701">
    <property type="entry name" value="Zn2/Cys6 DNA-binding domain"/>
    <property type="match status" value="1"/>
</dbReference>
<dbReference type="GO" id="GO:0005634">
    <property type="term" value="C:nucleus"/>
    <property type="evidence" value="ECO:0007669"/>
    <property type="project" value="UniProtKB-SubCell"/>
</dbReference>
<dbReference type="Proteomes" id="UP000019384">
    <property type="component" value="Unassembled WGS sequence"/>
</dbReference>
<dbReference type="CDD" id="cd00067">
    <property type="entry name" value="GAL4"/>
    <property type="match status" value="1"/>
</dbReference>
<organism evidence="4 5">
    <name type="scientific">Kuraishia capsulata CBS 1993</name>
    <dbReference type="NCBI Taxonomy" id="1382522"/>
    <lineage>
        <taxon>Eukaryota</taxon>
        <taxon>Fungi</taxon>
        <taxon>Dikarya</taxon>
        <taxon>Ascomycota</taxon>
        <taxon>Saccharomycotina</taxon>
        <taxon>Pichiomycetes</taxon>
        <taxon>Pichiales</taxon>
        <taxon>Pichiaceae</taxon>
        <taxon>Kuraishia</taxon>
    </lineage>
</organism>
<evidence type="ECO:0000313" key="5">
    <source>
        <dbReference type="Proteomes" id="UP000019384"/>
    </source>
</evidence>
<dbReference type="GeneID" id="34520521"/>
<evidence type="ECO:0000313" key="4">
    <source>
        <dbReference type="EMBL" id="CDK27137.1"/>
    </source>
</evidence>
<dbReference type="GO" id="GO:0045944">
    <property type="term" value="P:positive regulation of transcription by RNA polymerase II"/>
    <property type="evidence" value="ECO:0007669"/>
    <property type="project" value="TreeGrafter"/>
</dbReference>
<dbReference type="InterPro" id="IPR036864">
    <property type="entry name" value="Zn2-C6_fun-type_DNA-bd_sf"/>
</dbReference>
<dbReference type="HOGENOM" id="CLU_009030_4_0_1"/>
<evidence type="ECO:0000256" key="1">
    <source>
        <dbReference type="ARBA" id="ARBA00004123"/>
    </source>
</evidence>
<dbReference type="InterPro" id="IPR001138">
    <property type="entry name" value="Zn2Cys6_DnaBD"/>
</dbReference>
<dbReference type="SMART" id="SM00066">
    <property type="entry name" value="GAL4"/>
    <property type="match status" value="1"/>
</dbReference>
<dbReference type="Pfam" id="PF11951">
    <property type="entry name" value="Fungal_trans_2"/>
    <property type="match status" value="1"/>
</dbReference>
<dbReference type="InterPro" id="IPR021858">
    <property type="entry name" value="Fun_TF"/>
</dbReference>
<reference evidence="4" key="1">
    <citation type="submission" date="2013-12" db="EMBL/GenBank/DDBJ databases">
        <authorList>
            <person name="Genoscope - CEA"/>
        </authorList>
    </citation>
    <scope>NUCLEOTIDE SEQUENCE</scope>
    <source>
        <strain evidence="4">CBS 1993</strain>
    </source>
</reference>
<dbReference type="AlphaFoldDB" id="W6MPQ2"/>
<dbReference type="GO" id="GO:0008270">
    <property type="term" value="F:zinc ion binding"/>
    <property type="evidence" value="ECO:0007669"/>
    <property type="project" value="InterPro"/>
</dbReference>
<dbReference type="GO" id="GO:0000976">
    <property type="term" value="F:transcription cis-regulatory region binding"/>
    <property type="evidence" value="ECO:0007669"/>
    <property type="project" value="TreeGrafter"/>
</dbReference>
<proteinExistence type="predicted"/>
<reference evidence="4" key="2">
    <citation type="submission" date="2014-02" db="EMBL/GenBank/DDBJ databases">
        <title>Complete DNA sequence of /Kuraishia capsulata/ illustrates novel genomic features among budding yeasts (/Saccharomycotina/).</title>
        <authorList>
            <person name="Morales L."/>
            <person name="Noel B."/>
            <person name="Porcel B."/>
            <person name="Marcet-Houben M."/>
            <person name="Hullo M-F."/>
            <person name="Sacerdot C."/>
            <person name="Tekaia F."/>
            <person name="Leh-Louis V."/>
            <person name="Despons L."/>
            <person name="Khanna V."/>
            <person name="Aury J-M."/>
            <person name="Barbe V."/>
            <person name="Couloux A."/>
            <person name="Labadie K."/>
            <person name="Pelletier E."/>
            <person name="Souciet J-L."/>
            <person name="Boekhout T."/>
            <person name="Gabaldon T."/>
            <person name="Wincker P."/>
            <person name="Dujon B."/>
        </authorList>
    </citation>
    <scope>NUCLEOTIDE SEQUENCE</scope>
    <source>
        <strain evidence="4">CBS 1993</strain>
    </source>
</reference>
<feature type="domain" description="Zn(2)-C6 fungal-type" evidence="3">
    <location>
        <begin position="17"/>
        <end position="45"/>
    </location>
</feature>
<keyword evidence="2" id="KW-0539">Nucleus</keyword>
<keyword evidence="5" id="KW-1185">Reference proteome</keyword>